<keyword evidence="1" id="KW-0472">Membrane</keyword>
<name>A0A386YIV5_BACPU</name>
<evidence type="ECO:0000313" key="2">
    <source>
        <dbReference type="EMBL" id="AYF52450.1"/>
    </source>
</evidence>
<reference evidence="2" key="1">
    <citation type="submission" date="2018-07" db="EMBL/GenBank/DDBJ databases">
        <title>Plasmid diversity in Bacillus pumilus.</title>
        <authorList>
            <person name="Evdokimova O.V."/>
            <person name="Valentovich L.N."/>
        </authorList>
    </citation>
    <scope>NUCLEOTIDE SEQUENCE</scope>
    <source>
        <strain evidence="2">BIM 394</strain>
        <plasmid evidence="2">pBP-B394</plasmid>
    </source>
</reference>
<accession>A0A386YIV5</accession>
<feature type="transmembrane region" description="Helical" evidence="1">
    <location>
        <begin position="7"/>
        <end position="23"/>
    </location>
</feature>
<geneLocation type="plasmid" evidence="2">
    <name>pBP-B394</name>
</geneLocation>
<feature type="transmembrane region" description="Helical" evidence="1">
    <location>
        <begin position="29"/>
        <end position="49"/>
    </location>
</feature>
<organism evidence="2">
    <name type="scientific">Bacillus pumilus</name>
    <name type="common">Bacillus mesentericus</name>
    <dbReference type="NCBI Taxonomy" id="1408"/>
    <lineage>
        <taxon>Bacteria</taxon>
        <taxon>Bacillati</taxon>
        <taxon>Bacillota</taxon>
        <taxon>Bacilli</taxon>
        <taxon>Bacillales</taxon>
        <taxon>Bacillaceae</taxon>
        <taxon>Bacillus</taxon>
    </lineage>
</organism>
<dbReference type="AlphaFoldDB" id="A0A386YIV5"/>
<protein>
    <submittedName>
        <fullName evidence="2">Uncharacterized protein</fullName>
    </submittedName>
</protein>
<sequence length="59" mass="6896">MNGIKYISYFVISLVLQSLWFLAIKKSSYVTILDILVVSLLFTLFMFIIDKVFKKKQTS</sequence>
<evidence type="ECO:0000256" key="1">
    <source>
        <dbReference type="SAM" id="Phobius"/>
    </source>
</evidence>
<keyword evidence="1" id="KW-0812">Transmembrane</keyword>
<keyword evidence="2" id="KW-0614">Plasmid</keyword>
<dbReference type="EMBL" id="MH581228">
    <property type="protein sequence ID" value="AYF52450.1"/>
    <property type="molecule type" value="Genomic_DNA"/>
</dbReference>
<keyword evidence="1" id="KW-1133">Transmembrane helix</keyword>
<proteinExistence type="predicted"/>